<name>A0AAD5YP55_9AGAR</name>
<keyword evidence="2" id="KW-1185">Reference proteome</keyword>
<dbReference type="PANTHER" id="PTHR33321:SF12">
    <property type="entry name" value="PLANT BASIC SECRETORY PROTEIN (BSP) FAMILY PROTEIN"/>
    <property type="match status" value="1"/>
</dbReference>
<dbReference type="AlphaFoldDB" id="A0AAD5YP55"/>
<dbReference type="EMBL" id="JANIEX010001295">
    <property type="protein sequence ID" value="KAJ3559572.1"/>
    <property type="molecule type" value="Genomic_DNA"/>
</dbReference>
<dbReference type="PANTHER" id="PTHR33321">
    <property type="match status" value="1"/>
</dbReference>
<evidence type="ECO:0000313" key="1">
    <source>
        <dbReference type="EMBL" id="KAJ3559572.1"/>
    </source>
</evidence>
<dbReference type="InterPro" id="IPR007541">
    <property type="entry name" value="Uncharacterised_BSP"/>
</dbReference>
<sequence>MPPTPQLEWPIPKFILTVEDLSHEGAKLFFANIEPYDDLQLAVLYSFETLYTLDNVPRNVQEIKLILRDMDGVAYTCGTHTNKEIHFALNWIKQNAHRARDEIMGVLTHEVVHCYQHNAQGTCPGGLIEGIADLVRLHASLSPPHWHRTAPTPSQKWDAGYERTAYFLDWINTVYGPTTIRTLNLSFQNRTYHKRIFRELTGRPLRKLWALYCESFAGGAHISPEPPAESESEDEGYDRIDHRGFAQLAGRS</sequence>
<evidence type="ECO:0000313" key="2">
    <source>
        <dbReference type="Proteomes" id="UP001213000"/>
    </source>
</evidence>
<dbReference type="Proteomes" id="UP001213000">
    <property type="component" value="Unassembled WGS sequence"/>
</dbReference>
<comment type="caution">
    <text evidence="1">The sequence shown here is derived from an EMBL/GenBank/DDBJ whole genome shotgun (WGS) entry which is preliminary data.</text>
</comment>
<accession>A0AAD5YP55</accession>
<reference evidence="1" key="1">
    <citation type="submission" date="2022-07" db="EMBL/GenBank/DDBJ databases">
        <title>Genome Sequence of Leucocoprinus birnbaumii.</title>
        <authorList>
            <person name="Buettner E."/>
        </authorList>
    </citation>
    <scope>NUCLEOTIDE SEQUENCE</scope>
    <source>
        <strain evidence="1">VT141</strain>
    </source>
</reference>
<organism evidence="1 2">
    <name type="scientific">Leucocoprinus birnbaumii</name>
    <dbReference type="NCBI Taxonomy" id="56174"/>
    <lineage>
        <taxon>Eukaryota</taxon>
        <taxon>Fungi</taxon>
        <taxon>Dikarya</taxon>
        <taxon>Basidiomycota</taxon>
        <taxon>Agaricomycotina</taxon>
        <taxon>Agaricomycetes</taxon>
        <taxon>Agaricomycetidae</taxon>
        <taxon>Agaricales</taxon>
        <taxon>Agaricineae</taxon>
        <taxon>Agaricaceae</taxon>
        <taxon>Leucocoprinus</taxon>
    </lineage>
</organism>
<gene>
    <name evidence="1" type="ORF">NP233_g11230</name>
</gene>
<dbReference type="Pfam" id="PF04450">
    <property type="entry name" value="BSP"/>
    <property type="match status" value="1"/>
</dbReference>
<protein>
    <submittedName>
        <fullName evidence="1">Uncharacterized protein</fullName>
    </submittedName>
</protein>
<proteinExistence type="predicted"/>